<dbReference type="PATRIC" id="fig|1609559.3.peg.977"/>
<keyword evidence="6 8" id="KW-1133">Transmembrane helix</keyword>
<feature type="transmembrane region" description="Helical" evidence="8">
    <location>
        <begin position="78"/>
        <end position="107"/>
    </location>
</feature>
<gene>
    <name evidence="9" type="ORF">TQ32_04695</name>
</gene>
<feature type="transmembrane region" description="Helical" evidence="8">
    <location>
        <begin position="285"/>
        <end position="312"/>
    </location>
</feature>
<feature type="transmembrane region" description="Helical" evidence="8">
    <location>
        <begin position="250"/>
        <end position="273"/>
    </location>
</feature>
<reference evidence="9 10" key="2">
    <citation type="journal article" date="2016" name="Int. J. Syst. Evol. Microbiol.">
        <title>Pyrococcus kukulkanii sp. nov., a hyperthermophilic, piezophilic archaeon isolated from a deep-sea hydrothermal vent.</title>
        <authorList>
            <person name="Callac N."/>
            <person name="Oger P."/>
            <person name="Lesongeur F."/>
            <person name="Rattray J.E."/>
            <person name="Vannier P."/>
            <person name="Michoud G."/>
            <person name="Beauverger M."/>
            <person name="Gayet N."/>
            <person name="Rouxel O."/>
            <person name="Jebbar M."/>
            <person name="Godfroy A."/>
        </authorList>
    </citation>
    <scope>NUCLEOTIDE SEQUENCE [LARGE SCALE GENOMIC DNA]</scope>
    <source>
        <strain evidence="9 10">NCB100</strain>
    </source>
</reference>
<evidence type="ECO:0000256" key="5">
    <source>
        <dbReference type="ARBA" id="ARBA00022692"/>
    </source>
</evidence>
<feature type="transmembrane region" description="Helical" evidence="8">
    <location>
        <begin position="171"/>
        <end position="193"/>
    </location>
</feature>
<dbReference type="EMBL" id="CP010835">
    <property type="protein sequence ID" value="AMM53857.1"/>
    <property type="molecule type" value="Genomic_DNA"/>
</dbReference>
<dbReference type="Proteomes" id="UP000070587">
    <property type="component" value="Chromosome"/>
</dbReference>
<dbReference type="RefSeq" id="WP_068321649.1">
    <property type="nucleotide sequence ID" value="NZ_CP010835.1"/>
</dbReference>
<proteinExistence type="predicted"/>
<keyword evidence="7 8" id="KW-0472">Membrane</keyword>
<evidence type="ECO:0000256" key="1">
    <source>
        <dbReference type="ARBA" id="ARBA00004429"/>
    </source>
</evidence>
<reference evidence="10" key="1">
    <citation type="submission" date="2015-02" db="EMBL/GenBank/DDBJ databases">
        <title>Pyrococcus kukulkanii sp. nov., a novel hyperthermophilic archaeon isolated from a deep-sea hydrothermal vent at the Guaymas Basin.</title>
        <authorList>
            <person name="Oger P.M."/>
            <person name="Callac N."/>
            <person name="Jebbar M."/>
            <person name="Godfroy A."/>
        </authorList>
    </citation>
    <scope>NUCLEOTIDE SEQUENCE [LARGE SCALE GENOMIC DNA]</scope>
    <source>
        <strain evidence="10">NCB100</strain>
    </source>
</reference>
<keyword evidence="2" id="KW-0813">Transport</keyword>
<evidence type="ECO:0000256" key="3">
    <source>
        <dbReference type="ARBA" id="ARBA00022475"/>
    </source>
</evidence>
<evidence type="ECO:0000256" key="8">
    <source>
        <dbReference type="SAM" id="Phobius"/>
    </source>
</evidence>
<dbReference type="PANTHER" id="PTHR32195">
    <property type="entry name" value="OS07G0662800 PROTEIN"/>
    <property type="match status" value="1"/>
</dbReference>
<dbReference type="Gene3D" id="1.20.1740.10">
    <property type="entry name" value="Amino acid/polyamine transporter I"/>
    <property type="match status" value="1"/>
</dbReference>
<name>A0A127B9I3_9EURY</name>
<dbReference type="InterPro" id="IPR018227">
    <property type="entry name" value="Amino_acid_transport_2"/>
</dbReference>
<feature type="transmembrane region" description="Helical" evidence="8">
    <location>
        <begin position="31"/>
        <end position="57"/>
    </location>
</feature>
<keyword evidence="3" id="KW-1003">Cell membrane</keyword>
<dbReference type="KEGG" id="pyc:TQ32_04695"/>
<feature type="transmembrane region" description="Helical" evidence="8">
    <location>
        <begin position="113"/>
        <end position="130"/>
    </location>
</feature>
<dbReference type="AlphaFoldDB" id="A0A127B9I3"/>
<evidence type="ECO:0000256" key="6">
    <source>
        <dbReference type="ARBA" id="ARBA00022989"/>
    </source>
</evidence>
<comment type="subcellular location">
    <subcellularLocation>
        <location evidence="1">Cell inner membrane</location>
        <topology evidence="1">Multi-pass membrane protein</topology>
    </subcellularLocation>
</comment>
<dbReference type="GO" id="GO:0003333">
    <property type="term" value="P:amino acid transmembrane transport"/>
    <property type="evidence" value="ECO:0007669"/>
    <property type="project" value="InterPro"/>
</dbReference>
<keyword evidence="4" id="KW-0997">Cell inner membrane</keyword>
<evidence type="ECO:0000256" key="2">
    <source>
        <dbReference type="ARBA" id="ARBA00022448"/>
    </source>
</evidence>
<protein>
    <submittedName>
        <fullName evidence="9">Amino acid permease</fullName>
    </submittedName>
</protein>
<feature type="transmembrane region" description="Helical" evidence="8">
    <location>
        <begin position="142"/>
        <end position="159"/>
    </location>
</feature>
<keyword evidence="5 8" id="KW-0812">Transmembrane</keyword>
<dbReference type="PANTHER" id="PTHR32195:SF26">
    <property type="entry name" value="TRYPTOPHAN OR TYROSINE TRANSPORTER PROTEIN"/>
    <property type="match status" value="1"/>
</dbReference>
<evidence type="ECO:0000313" key="10">
    <source>
        <dbReference type="Proteomes" id="UP000070587"/>
    </source>
</evidence>
<evidence type="ECO:0000256" key="4">
    <source>
        <dbReference type="ARBA" id="ARBA00022519"/>
    </source>
</evidence>
<sequence length="345" mass="36819">MKKSEALAILIGTQIGAGVLGLPYAASEVGLIPALAVLIGVMLLMLFTAYIVLDLSAKMNGAQMSTIAQRVLGKPGGWIMLISIAIMSFGALLAYISGIGGVLNGLFGINERLGAVLFWLFASLIVYTGIEMSGKSELAMSLAMLVLFLLVAILLLPKGDVHRAMYFNREGLWKIIGVSIFALGCHSIIPDVYKSLGNYKEMKRVVLLAFLIPTAVYALFMVSFLIVFGRETPQIATQALASLYGSFGNIIGNLIPFFAITTSYIGIALAQLSNLQEFLKLPRNIAFAFTVVPPLIVYLLGIGDFVSVLGVAGDTGDLMAFIILPIVIYITTRLLPVGSGEAEAT</sequence>
<evidence type="ECO:0000313" key="9">
    <source>
        <dbReference type="EMBL" id="AMM53857.1"/>
    </source>
</evidence>
<dbReference type="Pfam" id="PF03222">
    <property type="entry name" value="Trp_Tyr_perm"/>
    <property type="match status" value="1"/>
</dbReference>
<dbReference type="STRING" id="1609559.TQ32_04695"/>
<dbReference type="GeneID" id="28491108"/>
<evidence type="ECO:0000256" key="7">
    <source>
        <dbReference type="ARBA" id="ARBA00023136"/>
    </source>
</evidence>
<dbReference type="OrthoDB" id="103580at2157"/>
<feature type="transmembrane region" description="Helical" evidence="8">
    <location>
        <begin position="318"/>
        <end position="335"/>
    </location>
</feature>
<dbReference type="GO" id="GO:0005886">
    <property type="term" value="C:plasma membrane"/>
    <property type="evidence" value="ECO:0007669"/>
    <property type="project" value="UniProtKB-SubCell"/>
</dbReference>
<accession>A0A127B9I3</accession>
<organism evidence="9 10">
    <name type="scientific">Pyrococcus kukulkanii</name>
    <dbReference type="NCBI Taxonomy" id="1609559"/>
    <lineage>
        <taxon>Archaea</taxon>
        <taxon>Methanobacteriati</taxon>
        <taxon>Methanobacteriota</taxon>
        <taxon>Thermococci</taxon>
        <taxon>Thermococcales</taxon>
        <taxon>Thermococcaceae</taxon>
        <taxon>Pyrococcus</taxon>
    </lineage>
</organism>
<feature type="transmembrane region" description="Helical" evidence="8">
    <location>
        <begin position="205"/>
        <end position="230"/>
    </location>
</feature>